<evidence type="ECO:0000313" key="6">
    <source>
        <dbReference type="Proteomes" id="UP001154282"/>
    </source>
</evidence>
<keyword evidence="2" id="KW-0496">Mitochondrion</keyword>
<evidence type="ECO:0000256" key="3">
    <source>
        <dbReference type="SAM" id="MobiDB-lite"/>
    </source>
</evidence>
<evidence type="ECO:0000256" key="1">
    <source>
        <dbReference type="ARBA" id="ARBA00004173"/>
    </source>
</evidence>
<dbReference type="AlphaFoldDB" id="A0AAV0IB13"/>
<dbReference type="Proteomes" id="UP001154282">
    <property type="component" value="Unassembled WGS sequence"/>
</dbReference>
<dbReference type="EMBL" id="CAMGYJ010000003">
    <property type="protein sequence ID" value="CAI0394677.1"/>
    <property type="molecule type" value="Genomic_DNA"/>
</dbReference>
<organism evidence="5 6">
    <name type="scientific">Linum tenue</name>
    <dbReference type="NCBI Taxonomy" id="586396"/>
    <lineage>
        <taxon>Eukaryota</taxon>
        <taxon>Viridiplantae</taxon>
        <taxon>Streptophyta</taxon>
        <taxon>Embryophyta</taxon>
        <taxon>Tracheophyta</taxon>
        <taxon>Spermatophyta</taxon>
        <taxon>Magnoliopsida</taxon>
        <taxon>eudicotyledons</taxon>
        <taxon>Gunneridae</taxon>
        <taxon>Pentapetalae</taxon>
        <taxon>rosids</taxon>
        <taxon>fabids</taxon>
        <taxon>Malpighiales</taxon>
        <taxon>Linaceae</taxon>
        <taxon>Linum</taxon>
    </lineage>
</organism>
<dbReference type="Gene3D" id="3.40.30.10">
    <property type="entry name" value="Glutaredoxin"/>
    <property type="match status" value="1"/>
</dbReference>
<comment type="subcellular location">
    <subcellularLocation>
        <location evidence="1">Mitochondrion</location>
    </subcellularLocation>
</comment>
<name>A0AAV0IB13_9ROSI</name>
<feature type="domain" description="Ribosomal protein/NADH dehydrogenase" evidence="4">
    <location>
        <begin position="53"/>
        <end position="87"/>
    </location>
</feature>
<accession>A0AAV0IB13</accession>
<evidence type="ECO:0000259" key="4">
    <source>
        <dbReference type="Pfam" id="PF05047"/>
    </source>
</evidence>
<keyword evidence="6" id="KW-1185">Reference proteome</keyword>
<evidence type="ECO:0000256" key="2">
    <source>
        <dbReference type="ARBA" id="ARBA00023128"/>
    </source>
</evidence>
<dbReference type="Pfam" id="PF05047">
    <property type="entry name" value="L51_S25_CI-B8"/>
    <property type="match status" value="1"/>
</dbReference>
<comment type="caution">
    <text evidence="5">The sequence shown here is derived from an EMBL/GenBank/DDBJ whole genome shotgun (WGS) entry which is preliminary data.</text>
</comment>
<feature type="compositionally biased region" description="Basic and acidic residues" evidence="3">
    <location>
        <begin position="100"/>
        <end position="118"/>
    </location>
</feature>
<evidence type="ECO:0000313" key="5">
    <source>
        <dbReference type="EMBL" id="CAI0394677.1"/>
    </source>
</evidence>
<dbReference type="SUPFAM" id="SSF52833">
    <property type="entry name" value="Thioredoxin-like"/>
    <property type="match status" value="1"/>
</dbReference>
<dbReference type="GO" id="GO:0005739">
    <property type="term" value="C:mitochondrion"/>
    <property type="evidence" value="ECO:0007669"/>
    <property type="project" value="UniProtKB-SubCell"/>
</dbReference>
<dbReference type="InterPro" id="IPR036249">
    <property type="entry name" value="Thioredoxin-like_sf"/>
</dbReference>
<sequence>MPTALVPSSLACKQKYISYRPPQYQLLLLPIRILERALEIQLLLCHLWLEWAFIESHLPSFKEANPHLEVETELIRGQQPHLKAFYKQRAGGMQEEGGETEDRARDQTHCSEVSIHGE</sequence>
<feature type="region of interest" description="Disordered" evidence="3">
    <location>
        <begin position="87"/>
        <end position="118"/>
    </location>
</feature>
<dbReference type="InterPro" id="IPR007741">
    <property type="entry name" value="Ribosomal_mL43/mS25/NADH_DH"/>
</dbReference>
<reference evidence="5" key="1">
    <citation type="submission" date="2022-08" db="EMBL/GenBank/DDBJ databases">
        <authorList>
            <person name="Gutierrez-Valencia J."/>
        </authorList>
    </citation>
    <scope>NUCLEOTIDE SEQUENCE</scope>
</reference>
<protein>
    <recommendedName>
        <fullName evidence="4">Ribosomal protein/NADH dehydrogenase domain-containing protein</fullName>
    </recommendedName>
</protein>
<gene>
    <name evidence="5" type="ORF">LITE_LOCUS8407</name>
</gene>
<proteinExistence type="predicted"/>